<dbReference type="EMBL" id="JADOUF010000001">
    <property type="protein sequence ID" value="MBG6136546.1"/>
    <property type="molecule type" value="Genomic_DNA"/>
</dbReference>
<gene>
    <name evidence="6" type="ORF">IW245_002740</name>
</gene>
<dbReference type="SUPFAM" id="SSF52540">
    <property type="entry name" value="P-loop containing nucleoside triphosphate hydrolases"/>
    <property type="match status" value="1"/>
</dbReference>
<dbReference type="InterPro" id="IPR003593">
    <property type="entry name" value="AAA+_ATPase"/>
</dbReference>
<dbReference type="Gene3D" id="1.10.8.60">
    <property type="match status" value="1"/>
</dbReference>
<dbReference type="SUPFAM" id="SSF51126">
    <property type="entry name" value="Pectin lyase-like"/>
    <property type="match status" value="2"/>
</dbReference>
<dbReference type="InterPro" id="IPR011050">
    <property type="entry name" value="Pectin_lyase_fold/virulence"/>
</dbReference>
<evidence type="ECO:0000256" key="1">
    <source>
        <dbReference type="ARBA" id="ARBA00010378"/>
    </source>
</evidence>
<evidence type="ECO:0000256" key="4">
    <source>
        <dbReference type="SAM" id="MobiDB-lite"/>
    </source>
</evidence>
<dbReference type="InterPro" id="IPR041627">
    <property type="entry name" value="AAA_lid_6"/>
</dbReference>
<dbReference type="FunFam" id="3.40.50.300:FF:000216">
    <property type="entry name" value="Type VII secretion ATPase EccA"/>
    <property type="match status" value="1"/>
</dbReference>
<dbReference type="PRINTS" id="PR00819">
    <property type="entry name" value="CBXCFQXSUPER"/>
</dbReference>
<proteinExistence type="inferred from homology"/>
<evidence type="ECO:0000256" key="2">
    <source>
        <dbReference type="ARBA" id="ARBA00022741"/>
    </source>
</evidence>
<sequence>MNRPALHVAAKGRGAHRSIADAVRAATPGDTILVDPGTYRESVRLDHPLTLCAAAGPGTVELRPAPGAPALTVGAAHCEVRDLLVYGGDDSTPTVEILARGGLVLRDTVIRGGRIEARGGPAESTTADPELGEQSSTTALVLNDCRIEGAGQVGLHLSGRVRAELTDVRITAVDGTGVLLSGAVELAARRLWVHGTSGSGLRAWGSARAVLADCRIEATGRSGLLLEDSAELAATDTLLALAGAAGVQAIGGTRVRLTDCRIEGPAASGLVVRDDAALVADGCLIRGAGANLLLAGGDSSVELTDCRLVTARFSAVHAAGGARVLLERCQLRDSAEHGVHAVGDAMVRLVGCDLLDVAMSGVHAAEQAGVEVHDCRITSADTGIRAGSTAATDVAGCVVDRPARVGVDVTTGGGLTMADTRIVAAGAAGIVVDTAEEVRITGGAIQGSGGSGLVAWTGSRPQVSDLTIADTTKNGVFVAEGASGLFTRCEVRAAGYPALHVGRGADPVFDGCRVLDSPQELSTDDGAKPTFLDAGTPAPAPLALTSAPSGTPAPAVPDIHPEPDESLDDLLGELAGLVGLDRVKHDVGALVKLMQTVRRREEAGLPAPPLSRHLVFAGNPGTGKTTVARLYGRLLRALGLLRRGHLVEVDRSALVGEYVGHTGPKTTAAVTSALGGVLFIDEAYSLVPHGGGNDFGQEAIATLVKLMEDHRDDVVVIAAGYPDEMGRFVAANPGLASRFSRTLHFVDYDSEELLSIVEHQADSHRYELTAAARSGLGAYFDTLPRAEGFGNGRLARQVFQEMTERQAQRVAEMAEASPAELVLLEAGDLPPSAAPVPSRVE</sequence>
<protein>
    <recommendedName>
        <fullName evidence="5">AAA+ ATPase domain-containing protein</fullName>
    </recommendedName>
</protein>
<dbReference type="PANTHER" id="PTHR43392">
    <property type="entry name" value="AAA-TYPE ATPASE FAMILY PROTEIN / ANKYRIN REPEAT FAMILY PROTEIN"/>
    <property type="match status" value="1"/>
</dbReference>
<dbReference type="Pfam" id="PF00004">
    <property type="entry name" value="AAA"/>
    <property type="match status" value="1"/>
</dbReference>
<dbReference type="Gene3D" id="2.160.20.10">
    <property type="entry name" value="Single-stranded right-handed beta-helix, Pectin lyase-like"/>
    <property type="match status" value="2"/>
</dbReference>
<evidence type="ECO:0000313" key="6">
    <source>
        <dbReference type="EMBL" id="MBG6136546.1"/>
    </source>
</evidence>
<feature type="region of interest" description="Disordered" evidence="4">
    <location>
        <begin position="519"/>
        <end position="564"/>
    </location>
</feature>
<evidence type="ECO:0000313" key="7">
    <source>
        <dbReference type="Proteomes" id="UP000622552"/>
    </source>
</evidence>
<dbReference type="InterPro" id="IPR050773">
    <property type="entry name" value="CbxX/CfxQ_RuBisCO_ESX"/>
</dbReference>
<dbReference type="Gene3D" id="3.40.50.300">
    <property type="entry name" value="P-loop containing nucleotide triphosphate hydrolases"/>
    <property type="match status" value="1"/>
</dbReference>
<keyword evidence="3" id="KW-0067">ATP-binding</keyword>
<dbReference type="InterPro" id="IPR003959">
    <property type="entry name" value="ATPase_AAA_core"/>
</dbReference>
<dbReference type="InterPro" id="IPR039448">
    <property type="entry name" value="Beta_helix"/>
</dbReference>
<accession>A0A8J7GSZ5</accession>
<dbReference type="SMART" id="SM00710">
    <property type="entry name" value="PbH1"/>
    <property type="match status" value="12"/>
</dbReference>
<keyword evidence="2" id="KW-0547">Nucleotide-binding</keyword>
<dbReference type="Pfam" id="PF13229">
    <property type="entry name" value="Beta_helix"/>
    <property type="match status" value="2"/>
</dbReference>
<dbReference type="InterPro" id="IPR012334">
    <property type="entry name" value="Pectin_lyas_fold"/>
</dbReference>
<dbReference type="SMART" id="SM00382">
    <property type="entry name" value="AAA"/>
    <property type="match status" value="1"/>
</dbReference>
<evidence type="ECO:0000256" key="3">
    <source>
        <dbReference type="ARBA" id="ARBA00022840"/>
    </source>
</evidence>
<feature type="compositionally biased region" description="Low complexity" evidence="4">
    <location>
        <begin position="534"/>
        <end position="550"/>
    </location>
</feature>
<dbReference type="InterPro" id="IPR006626">
    <property type="entry name" value="PbH1"/>
</dbReference>
<feature type="domain" description="AAA+ ATPase" evidence="5">
    <location>
        <begin position="610"/>
        <end position="749"/>
    </location>
</feature>
<dbReference type="PANTHER" id="PTHR43392:SF2">
    <property type="entry name" value="AAA-TYPE ATPASE FAMILY PROTEIN _ ANKYRIN REPEAT FAMILY PROTEIN"/>
    <property type="match status" value="1"/>
</dbReference>
<dbReference type="CDD" id="cd00009">
    <property type="entry name" value="AAA"/>
    <property type="match status" value="1"/>
</dbReference>
<dbReference type="InterPro" id="IPR000641">
    <property type="entry name" value="CbxX/CfxQ"/>
</dbReference>
<name>A0A8J7GSZ5_9ACTN</name>
<comment type="caution">
    <text evidence="6">The sequence shown here is derived from an EMBL/GenBank/DDBJ whole genome shotgun (WGS) entry which is preliminary data.</text>
</comment>
<dbReference type="GO" id="GO:0005524">
    <property type="term" value="F:ATP binding"/>
    <property type="evidence" value="ECO:0007669"/>
    <property type="project" value="UniProtKB-KW"/>
</dbReference>
<organism evidence="6 7">
    <name type="scientific">Longispora fulva</name>
    <dbReference type="NCBI Taxonomy" id="619741"/>
    <lineage>
        <taxon>Bacteria</taxon>
        <taxon>Bacillati</taxon>
        <taxon>Actinomycetota</taxon>
        <taxon>Actinomycetes</taxon>
        <taxon>Micromonosporales</taxon>
        <taxon>Micromonosporaceae</taxon>
        <taxon>Longispora</taxon>
    </lineage>
</organism>
<reference evidence="6" key="1">
    <citation type="submission" date="2020-11" db="EMBL/GenBank/DDBJ databases">
        <title>Sequencing the genomes of 1000 actinobacteria strains.</title>
        <authorList>
            <person name="Klenk H.-P."/>
        </authorList>
    </citation>
    <scope>NUCLEOTIDE SEQUENCE</scope>
    <source>
        <strain evidence="6">DSM 45356</strain>
    </source>
</reference>
<keyword evidence="7" id="KW-1185">Reference proteome</keyword>
<dbReference type="Pfam" id="PF17866">
    <property type="entry name" value="AAA_lid_6"/>
    <property type="match status" value="1"/>
</dbReference>
<dbReference type="Proteomes" id="UP000622552">
    <property type="component" value="Unassembled WGS sequence"/>
</dbReference>
<dbReference type="AlphaFoldDB" id="A0A8J7GSZ5"/>
<dbReference type="InterPro" id="IPR027417">
    <property type="entry name" value="P-loop_NTPase"/>
</dbReference>
<dbReference type="GO" id="GO:0016887">
    <property type="term" value="F:ATP hydrolysis activity"/>
    <property type="evidence" value="ECO:0007669"/>
    <property type="project" value="InterPro"/>
</dbReference>
<comment type="similarity">
    <text evidence="1">Belongs to the CbxX/CfxQ family.</text>
</comment>
<evidence type="ECO:0000259" key="5">
    <source>
        <dbReference type="SMART" id="SM00382"/>
    </source>
</evidence>
<dbReference type="RefSeq" id="WP_197003509.1">
    <property type="nucleotide sequence ID" value="NZ_BONS01000015.1"/>
</dbReference>